<organism evidence="1 2">
    <name type="scientific">Luteimonas chenhongjianii</name>
    <dbReference type="NCBI Taxonomy" id="2006110"/>
    <lineage>
        <taxon>Bacteria</taxon>
        <taxon>Pseudomonadati</taxon>
        <taxon>Pseudomonadota</taxon>
        <taxon>Gammaproteobacteria</taxon>
        <taxon>Lysobacterales</taxon>
        <taxon>Lysobacteraceae</taxon>
        <taxon>Luteimonas</taxon>
    </lineage>
</organism>
<evidence type="ECO:0000313" key="2">
    <source>
        <dbReference type="Proteomes" id="UP000218968"/>
    </source>
</evidence>
<dbReference type="Proteomes" id="UP000218968">
    <property type="component" value="Chromosome"/>
</dbReference>
<evidence type="ECO:0000313" key="1">
    <source>
        <dbReference type="EMBL" id="ATD66965.1"/>
    </source>
</evidence>
<reference evidence="2" key="1">
    <citation type="submission" date="2017-09" db="EMBL/GenBank/DDBJ databases">
        <title>Luteimonas liuhanmingii sp.nov., isolated from the intestinal contents of Tibetan Plateau Pika in Yushu, Qinghai Province, China.</title>
        <authorList>
            <person name="Gui Z."/>
        </authorList>
    </citation>
    <scope>NUCLEOTIDE SEQUENCE [LARGE SCALE GENOMIC DNA]</scope>
    <source>
        <strain evidence="2">100111</strain>
    </source>
</reference>
<protein>
    <submittedName>
        <fullName evidence="1">Uncharacterized protein</fullName>
    </submittedName>
</protein>
<dbReference type="EMBL" id="CP023406">
    <property type="protein sequence ID" value="ATD66965.1"/>
    <property type="molecule type" value="Genomic_DNA"/>
</dbReference>
<dbReference type="KEGG" id="lum:CNR27_05505"/>
<gene>
    <name evidence="1" type="ORF">CNR27_05505</name>
</gene>
<accession>A0A290XCU1</accession>
<sequence>MKMQQIWAVVIGCGIALAAFATGAQEMSFRSGTVTGISTMQVPVTAGQQRSEPSRGGGAIGRALGRMAGRAASRVTGEYSYEAYEVASGVTRDVVEGAATPAAGGAMATVFMVMLRFDDGSESAIRAADASGLRVGARARVFGSGDSARIVAE</sequence>
<keyword evidence="2" id="KW-1185">Reference proteome</keyword>
<proteinExistence type="predicted"/>
<name>A0A290XCU1_9GAMM</name>
<dbReference type="AlphaFoldDB" id="A0A290XCU1"/>